<feature type="non-terminal residue" evidence="1">
    <location>
        <position position="1"/>
    </location>
</feature>
<dbReference type="Gramene" id="CDP22279">
    <property type="protein sequence ID" value="CDP22279"/>
    <property type="gene ID" value="GSCOC_T00008853001"/>
</dbReference>
<organism evidence="1 2">
    <name type="scientific">Coffea canephora</name>
    <name type="common">Robusta coffee</name>
    <dbReference type="NCBI Taxonomy" id="49390"/>
    <lineage>
        <taxon>Eukaryota</taxon>
        <taxon>Viridiplantae</taxon>
        <taxon>Streptophyta</taxon>
        <taxon>Embryophyta</taxon>
        <taxon>Tracheophyta</taxon>
        <taxon>Spermatophyta</taxon>
        <taxon>Magnoliopsida</taxon>
        <taxon>eudicotyledons</taxon>
        <taxon>Gunneridae</taxon>
        <taxon>Pentapetalae</taxon>
        <taxon>asterids</taxon>
        <taxon>lamiids</taxon>
        <taxon>Gentianales</taxon>
        <taxon>Rubiaceae</taxon>
        <taxon>Ixoroideae</taxon>
        <taxon>Gardenieae complex</taxon>
        <taxon>Bertiereae - Coffeeae clade</taxon>
        <taxon>Coffeeae</taxon>
        <taxon>Coffea</taxon>
    </lineage>
</organism>
<dbReference type="Proteomes" id="UP000295252">
    <property type="component" value="Unassembled WGS sequence"/>
</dbReference>
<proteinExistence type="predicted"/>
<accession>A0A068VNW3</accession>
<dbReference type="Gene3D" id="3.40.50.2000">
    <property type="entry name" value="Glycogen Phosphorylase B"/>
    <property type="match status" value="1"/>
</dbReference>
<protein>
    <submittedName>
        <fullName evidence="1">DH200=94 genomic scaffold, scaffold_13258</fullName>
    </submittedName>
</protein>
<gene>
    <name evidence="1" type="ORF">GSCOC_T00008853001</name>
</gene>
<evidence type="ECO:0000313" key="2">
    <source>
        <dbReference type="Proteomes" id="UP000295252"/>
    </source>
</evidence>
<sequence>FSFFISKLDRLKMQRYLEMFYFLNYRKLVSSLAPLLFNKLHTFQRCFMLIFGSYFVL</sequence>
<keyword evidence="2" id="KW-1185">Reference proteome</keyword>
<dbReference type="AlphaFoldDB" id="A0A068VNW3"/>
<dbReference type="InParanoid" id="A0A068VNW3"/>
<evidence type="ECO:0000313" key="1">
    <source>
        <dbReference type="EMBL" id="CDP22279.1"/>
    </source>
</evidence>
<name>A0A068VNW3_COFCA</name>
<dbReference type="PhylomeDB" id="A0A068VNW3"/>
<reference evidence="2" key="1">
    <citation type="journal article" date="2014" name="Science">
        <title>The coffee genome provides insight into the convergent evolution of caffeine biosynthesis.</title>
        <authorList>
            <person name="Denoeud F."/>
            <person name="Carretero-Paulet L."/>
            <person name="Dereeper A."/>
            <person name="Droc G."/>
            <person name="Guyot R."/>
            <person name="Pietrella M."/>
            <person name="Zheng C."/>
            <person name="Alberti A."/>
            <person name="Anthony F."/>
            <person name="Aprea G."/>
            <person name="Aury J.M."/>
            <person name="Bento P."/>
            <person name="Bernard M."/>
            <person name="Bocs S."/>
            <person name="Campa C."/>
            <person name="Cenci A."/>
            <person name="Combes M.C."/>
            <person name="Crouzillat D."/>
            <person name="Da Silva C."/>
            <person name="Daddiego L."/>
            <person name="De Bellis F."/>
            <person name="Dussert S."/>
            <person name="Garsmeur O."/>
            <person name="Gayraud T."/>
            <person name="Guignon V."/>
            <person name="Jahn K."/>
            <person name="Jamilloux V."/>
            <person name="Joet T."/>
            <person name="Labadie K."/>
            <person name="Lan T."/>
            <person name="Leclercq J."/>
            <person name="Lepelley M."/>
            <person name="Leroy T."/>
            <person name="Li L.T."/>
            <person name="Librado P."/>
            <person name="Lopez L."/>
            <person name="Munoz A."/>
            <person name="Noel B."/>
            <person name="Pallavicini A."/>
            <person name="Perrotta G."/>
            <person name="Poncet V."/>
            <person name="Pot D."/>
            <person name="Priyono X."/>
            <person name="Rigoreau M."/>
            <person name="Rouard M."/>
            <person name="Rozas J."/>
            <person name="Tranchant-Dubreuil C."/>
            <person name="VanBuren R."/>
            <person name="Zhang Q."/>
            <person name="Andrade A.C."/>
            <person name="Argout X."/>
            <person name="Bertrand B."/>
            <person name="de Kochko A."/>
            <person name="Graziosi G."/>
            <person name="Henry R.J."/>
            <person name="Jayarama X."/>
            <person name="Ming R."/>
            <person name="Nagai C."/>
            <person name="Rounsley S."/>
            <person name="Sankoff D."/>
            <person name="Giuliano G."/>
            <person name="Albert V.A."/>
            <person name="Wincker P."/>
            <person name="Lashermes P."/>
        </authorList>
    </citation>
    <scope>NUCLEOTIDE SEQUENCE [LARGE SCALE GENOMIC DNA]</scope>
    <source>
        <strain evidence="2">cv. DH200-94</strain>
    </source>
</reference>
<dbReference type="EMBL" id="HG752342">
    <property type="protein sequence ID" value="CDP22279.1"/>
    <property type="molecule type" value="Genomic_DNA"/>
</dbReference>